<feature type="transmembrane region" description="Helical" evidence="1">
    <location>
        <begin position="431"/>
        <end position="453"/>
    </location>
</feature>
<dbReference type="GeneID" id="112048619"/>
<proteinExistence type="predicted"/>
<dbReference type="PANTHER" id="PTHR11161">
    <property type="entry name" value="O-ACYLTRANSFERASE"/>
    <property type="match status" value="1"/>
</dbReference>
<organism evidence="4 5">
    <name type="scientific">Bicyclus anynana</name>
    <name type="common">Squinting bush brown butterfly</name>
    <dbReference type="NCBI Taxonomy" id="110368"/>
    <lineage>
        <taxon>Eukaryota</taxon>
        <taxon>Metazoa</taxon>
        <taxon>Ecdysozoa</taxon>
        <taxon>Arthropoda</taxon>
        <taxon>Hexapoda</taxon>
        <taxon>Insecta</taxon>
        <taxon>Pterygota</taxon>
        <taxon>Neoptera</taxon>
        <taxon>Endopterygota</taxon>
        <taxon>Lepidoptera</taxon>
        <taxon>Glossata</taxon>
        <taxon>Ditrysia</taxon>
        <taxon>Papilionoidea</taxon>
        <taxon>Nymphalidae</taxon>
        <taxon>Satyrinae</taxon>
        <taxon>Satyrini</taxon>
        <taxon>Mycalesina</taxon>
        <taxon>Bicyclus</taxon>
    </lineage>
</organism>
<evidence type="ECO:0000313" key="5">
    <source>
        <dbReference type="RefSeq" id="XP_023941995.2"/>
    </source>
</evidence>
<dbReference type="PANTHER" id="PTHR11161:SF22">
    <property type="entry name" value="ACYLTRANSFERASE 3 DOMAIN-CONTAINING PROTEIN-RELATED"/>
    <property type="match status" value="1"/>
</dbReference>
<name>A0A6J1N2A3_BICAN</name>
<dbReference type="OrthoDB" id="10265389at2759"/>
<reference evidence="5" key="1">
    <citation type="submission" date="2025-08" db="UniProtKB">
        <authorList>
            <consortium name="RefSeq"/>
        </authorList>
    </citation>
    <scope>IDENTIFICATION</scope>
</reference>
<gene>
    <name evidence="5" type="primary">LOC112048619</name>
</gene>
<accession>A0A6J1N2A3</accession>
<feature type="transmembrane region" description="Helical" evidence="1">
    <location>
        <begin position="571"/>
        <end position="593"/>
    </location>
</feature>
<feature type="transmembrane region" description="Helical" evidence="1">
    <location>
        <begin position="506"/>
        <end position="522"/>
    </location>
</feature>
<keyword evidence="1" id="KW-0812">Transmembrane</keyword>
<protein>
    <submittedName>
        <fullName evidence="5">O-acyltransferase like protein</fullName>
    </submittedName>
</protein>
<feature type="transmembrane region" description="Helical" evidence="1">
    <location>
        <begin position="388"/>
        <end position="411"/>
    </location>
</feature>
<feature type="transmembrane region" description="Helical" evidence="1">
    <location>
        <begin position="356"/>
        <end position="376"/>
    </location>
</feature>
<dbReference type="KEGG" id="bany:112048619"/>
<feature type="transmembrane region" description="Helical" evidence="1">
    <location>
        <begin position="140"/>
        <end position="162"/>
    </location>
</feature>
<feature type="signal peptide" evidence="2">
    <location>
        <begin position="1"/>
        <end position="16"/>
    </location>
</feature>
<keyword evidence="4" id="KW-1185">Reference proteome</keyword>
<dbReference type="Pfam" id="PF01757">
    <property type="entry name" value="Acyl_transf_3"/>
    <property type="match status" value="1"/>
</dbReference>
<dbReference type="InterPro" id="IPR002656">
    <property type="entry name" value="Acyl_transf_3_dom"/>
</dbReference>
<keyword evidence="1" id="KW-1133">Transmembrane helix</keyword>
<keyword evidence="2" id="KW-0732">Signal</keyword>
<evidence type="ECO:0000256" key="2">
    <source>
        <dbReference type="SAM" id="SignalP"/>
    </source>
</evidence>
<evidence type="ECO:0000313" key="4">
    <source>
        <dbReference type="Proteomes" id="UP001652582"/>
    </source>
</evidence>
<dbReference type="GO" id="GO:0016747">
    <property type="term" value="F:acyltransferase activity, transferring groups other than amino-acyl groups"/>
    <property type="evidence" value="ECO:0007669"/>
    <property type="project" value="InterPro"/>
</dbReference>
<feature type="chain" id="PRO_5045899725" evidence="2">
    <location>
        <begin position="17"/>
        <end position="605"/>
    </location>
</feature>
<feature type="transmembrane region" description="Helical" evidence="1">
    <location>
        <begin position="248"/>
        <end position="271"/>
    </location>
</feature>
<feature type="transmembrane region" description="Helical" evidence="1">
    <location>
        <begin position="465"/>
        <end position="486"/>
    </location>
</feature>
<feature type="domain" description="Acyltransferase 3" evidence="3">
    <location>
        <begin position="202"/>
        <end position="584"/>
    </location>
</feature>
<dbReference type="Proteomes" id="UP001652582">
    <property type="component" value="Chromosome 8"/>
</dbReference>
<dbReference type="AlphaFoldDB" id="A0A6J1N2A3"/>
<evidence type="ECO:0000256" key="1">
    <source>
        <dbReference type="SAM" id="Phobius"/>
    </source>
</evidence>
<sequence>MVIPVLCLLLLAAGAAEVTDEQYYSMPKLYELDDYDECLATRGAFCVGTFHLTSKRHSPLLNLVQSTSEIKHNFNHTRIQRGYCVTTTCAHIQGDSPLQVFQECVQNLTNKTYALDAEPIEQQYCRTKETVSQPIDVPDIIFAFFVGLIVIGNVVGTLYDFFRSPDNKPNRYLMVWSARVNWNRLMATYEKEDPRLCALDPVNGLKAITLILVVITHSVLTYFMTFVYNPVYLEMVVQQPLPSLLSNGTAVVQIFIILSSFLVAYNVLLSVHDQPDKNTGLTFWCKMILHRLARITPLSMFVVGLSATWWRHASHGPLWPAMVDAESGRCRTKWWTHALYINNLVMPDKMCLIQTWFLAVDMQLYVVTSVLLVLLVRRHRTAVKVLSCLFVLSVLANFAIVYYWDMTIMFLGEPEMMRRHYDTPSFTWLYAAPWSSAPAAILGLLLAFVYYLMRENEYDLHSNTYFRIIYRMSLPAIILWFLGGYMLKDCRSKLLVTLFTTLERPVFSALVSAIMIGFFYRVDRFWWQMMSWRVWQVLGRMSLSVLMIHWLHIMTLLALKTNLARASFCEIGGHFLASLFLTYVTSFPLYIFVELPTQRFLQSFM</sequence>
<evidence type="ECO:0000259" key="3">
    <source>
        <dbReference type="Pfam" id="PF01757"/>
    </source>
</evidence>
<feature type="transmembrane region" description="Helical" evidence="1">
    <location>
        <begin position="534"/>
        <end position="559"/>
    </location>
</feature>
<feature type="transmembrane region" description="Helical" evidence="1">
    <location>
        <begin position="292"/>
        <end position="310"/>
    </location>
</feature>
<dbReference type="RefSeq" id="XP_023941995.2">
    <property type="nucleotide sequence ID" value="XM_024086227.2"/>
</dbReference>
<feature type="transmembrane region" description="Helical" evidence="1">
    <location>
        <begin position="207"/>
        <end position="228"/>
    </location>
</feature>
<keyword evidence="1" id="KW-0472">Membrane</keyword>
<dbReference type="InterPro" id="IPR052728">
    <property type="entry name" value="O2_lipid_transport_reg"/>
</dbReference>